<dbReference type="PATRIC" id="fig|1396.428.peg.1854"/>
<comment type="caution">
    <text evidence="2">The sequence shown here is derived from an EMBL/GenBank/DDBJ whole genome shotgun (WGS) entry which is preliminary data.</text>
</comment>
<evidence type="ECO:0008006" key="4">
    <source>
        <dbReference type="Google" id="ProtNLM"/>
    </source>
</evidence>
<evidence type="ECO:0000313" key="3">
    <source>
        <dbReference type="Proteomes" id="UP000035350"/>
    </source>
</evidence>
<evidence type="ECO:0000256" key="1">
    <source>
        <dbReference type="SAM" id="MobiDB-lite"/>
    </source>
</evidence>
<evidence type="ECO:0000313" key="2">
    <source>
        <dbReference type="EMBL" id="KKZ93459.1"/>
    </source>
</evidence>
<name>A0A0G8C258_9BACI</name>
<protein>
    <recommendedName>
        <fullName evidence="4">DUF3958 domain-containing protein</fullName>
    </recommendedName>
</protein>
<proteinExistence type="predicted"/>
<organism evidence="2 3">
    <name type="scientific">Bacillus wiedmannii</name>
    <dbReference type="NCBI Taxonomy" id="1890302"/>
    <lineage>
        <taxon>Bacteria</taxon>
        <taxon>Bacillati</taxon>
        <taxon>Bacillota</taxon>
        <taxon>Bacilli</taxon>
        <taxon>Bacillales</taxon>
        <taxon>Bacillaceae</taxon>
        <taxon>Bacillus</taxon>
        <taxon>Bacillus cereus group</taxon>
    </lineage>
</organism>
<feature type="compositionally biased region" description="Polar residues" evidence="1">
    <location>
        <begin position="108"/>
        <end position="120"/>
    </location>
</feature>
<sequence>MSQEIETRMSQCNQKLRIIFEEQNENRMALQNQERAEASFHEWKNKSNRLFNRILETWYGDKEAYHLFTNMRQEIGQYERKITFELENEKETLLKEKRHLSEKENDLSYEQQQLQREANT</sequence>
<dbReference type="EMBL" id="LCYN01000031">
    <property type="protein sequence ID" value="KKZ93459.1"/>
    <property type="molecule type" value="Genomic_DNA"/>
</dbReference>
<dbReference type="Pfam" id="PF13125">
    <property type="entry name" value="DUF3958"/>
    <property type="match status" value="1"/>
</dbReference>
<feature type="region of interest" description="Disordered" evidence="1">
    <location>
        <begin position="96"/>
        <end position="120"/>
    </location>
</feature>
<reference evidence="3" key="2">
    <citation type="submission" date="2015-04" db="EMBL/GenBank/DDBJ databases">
        <title>Draft Genome Sequences of Eight Spore-Forming Food Isolates of Bacillus cereus Genome sequencing.</title>
        <authorList>
            <person name="Krawcyk A.O."/>
            <person name="de Jong A."/>
            <person name="Eijlander R.T."/>
            <person name="Berendsen E.M."/>
            <person name="Holsappel S."/>
            <person name="Wells-Bennik M."/>
            <person name="Kuipers O.P."/>
        </authorList>
    </citation>
    <scope>NUCLEOTIDE SEQUENCE [LARGE SCALE GENOMIC DNA]</scope>
    <source>
        <strain evidence="3">B4147</strain>
    </source>
</reference>
<dbReference type="AlphaFoldDB" id="A0A0G8C258"/>
<feature type="compositionally biased region" description="Basic and acidic residues" evidence="1">
    <location>
        <begin position="96"/>
        <end position="106"/>
    </location>
</feature>
<accession>A0A0G8C258</accession>
<dbReference type="RefSeq" id="WP_046954222.1">
    <property type="nucleotide sequence ID" value="NZ_LCYN01000031.1"/>
</dbReference>
<gene>
    <name evidence="2" type="ORF">B4147_2695</name>
</gene>
<reference evidence="2 3" key="1">
    <citation type="journal article" date="2015" name="Genome Announc.">
        <title>Next-Generation Whole-Genome Sequencing of Eight Strains of Bacillus cereus, Isolated from Food.</title>
        <authorList>
            <person name="Krawczyk A.O."/>
            <person name="de Jong A."/>
            <person name="Eijlander R.T."/>
            <person name="Berendsen E.M."/>
            <person name="Holsappel S."/>
            <person name="Wells-Bennik M.H."/>
            <person name="Kuipers O.P."/>
        </authorList>
    </citation>
    <scope>NUCLEOTIDE SEQUENCE [LARGE SCALE GENOMIC DNA]</scope>
    <source>
        <strain evidence="2 3">B4147</strain>
    </source>
</reference>
<dbReference type="Proteomes" id="UP000035350">
    <property type="component" value="Unassembled WGS sequence"/>
</dbReference>
<dbReference type="InterPro" id="IPR025014">
    <property type="entry name" value="DUF3958"/>
</dbReference>